<dbReference type="HOGENOM" id="CLU_1589111_0_0_1"/>
<protein>
    <submittedName>
        <fullName evidence="2">Uncharacterized protein</fullName>
    </submittedName>
</protein>
<evidence type="ECO:0000313" key="3">
    <source>
        <dbReference type="Proteomes" id="UP000026962"/>
    </source>
</evidence>
<organism evidence="2">
    <name type="scientific">Oryza punctata</name>
    <name type="common">Red rice</name>
    <dbReference type="NCBI Taxonomy" id="4537"/>
    <lineage>
        <taxon>Eukaryota</taxon>
        <taxon>Viridiplantae</taxon>
        <taxon>Streptophyta</taxon>
        <taxon>Embryophyta</taxon>
        <taxon>Tracheophyta</taxon>
        <taxon>Spermatophyta</taxon>
        <taxon>Magnoliopsida</taxon>
        <taxon>Liliopsida</taxon>
        <taxon>Poales</taxon>
        <taxon>Poaceae</taxon>
        <taxon>BOP clade</taxon>
        <taxon>Oryzoideae</taxon>
        <taxon>Oryzeae</taxon>
        <taxon>Oryzinae</taxon>
        <taxon>Oryza</taxon>
    </lineage>
</organism>
<feature type="region of interest" description="Disordered" evidence="1">
    <location>
        <begin position="142"/>
        <end position="168"/>
    </location>
</feature>
<sequence length="168" mass="17972">MTGAADPVTRRHACGGSGGGEVPRRILAVAHGRISETDRSVAGMHLGGESRRGPNPRAADGFISYFADHTPYRAFDLRPFAHLDADLVAYPTTARAFVVAVHHAQAWATALLLLPRGRGTCGRWIRPPKGHARRIQSSDIRGRGAVDGGKRAGFGSAMSFGGQRRLPR</sequence>
<dbReference type="EnsemblPlants" id="OPUNC03G38670.1">
    <property type="protein sequence ID" value="OPUNC03G38670.1"/>
    <property type="gene ID" value="OPUNC03G38670"/>
</dbReference>
<accession>A0A0E0KLS4</accession>
<proteinExistence type="predicted"/>
<dbReference type="AlphaFoldDB" id="A0A0E0KLS4"/>
<reference evidence="2" key="2">
    <citation type="submission" date="2018-05" db="EMBL/GenBank/DDBJ databases">
        <title>OpunRS2 (Oryza punctata Reference Sequence Version 2).</title>
        <authorList>
            <person name="Zhang J."/>
            <person name="Kudrna D."/>
            <person name="Lee S."/>
            <person name="Talag J."/>
            <person name="Welchert J."/>
            <person name="Wing R.A."/>
        </authorList>
    </citation>
    <scope>NUCLEOTIDE SEQUENCE [LARGE SCALE GENOMIC DNA]</scope>
</reference>
<name>A0A0E0KLS4_ORYPU</name>
<dbReference type="Gramene" id="OPUNC03G38670.1">
    <property type="protein sequence ID" value="OPUNC03G38670.1"/>
    <property type="gene ID" value="OPUNC03G38670"/>
</dbReference>
<dbReference type="Proteomes" id="UP000026962">
    <property type="component" value="Chromosome 3"/>
</dbReference>
<keyword evidence="3" id="KW-1185">Reference proteome</keyword>
<evidence type="ECO:0000313" key="2">
    <source>
        <dbReference type="EnsemblPlants" id="OPUNC03G38670.1"/>
    </source>
</evidence>
<reference evidence="2" key="1">
    <citation type="submission" date="2015-04" db="UniProtKB">
        <authorList>
            <consortium name="EnsemblPlants"/>
        </authorList>
    </citation>
    <scope>IDENTIFICATION</scope>
</reference>
<dbReference type="STRING" id="4537.A0A0E0KLS4"/>
<evidence type="ECO:0000256" key="1">
    <source>
        <dbReference type="SAM" id="MobiDB-lite"/>
    </source>
</evidence>